<dbReference type="HOGENOM" id="CLU_2604283_0_0_0"/>
<feature type="compositionally biased region" description="Pro residues" evidence="1">
    <location>
        <begin position="70"/>
        <end position="79"/>
    </location>
</feature>
<dbReference type="Proteomes" id="UP000002027">
    <property type="component" value="Chromosome 1"/>
</dbReference>
<reference evidence="2 3" key="2">
    <citation type="journal article" date="2010" name="Stand. Genomic Sci.">
        <title>Complete genome sequence of Desulfohalobium retbaense type strain (HR(100)).</title>
        <authorList>
            <person name="Spring S."/>
            <person name="Nolan M."/>
            <person name="Lapidus A."/>
            <person name="Glavina Del Rio T."/>
            <person name="Copeland A."/>
            <person name="Tice H."/>
            <person name="Cheng J.F."/>
            <person name="Lucas S."/>
            <person name="Land M."/>
            <person name="Chen F."/>
            <person name="Bruce D."/>
            <person name="Goodwin L."/>
            <person name="Pitluck S."/>
            <person name="Ivanova N."/>
            <person name="Mavromatis K."/>
            <person name="Mikhailova N."/>
            <person name="Pati A."/>
            <person name="Chen A."/>
            <person name="Palaniappan K."/>
            <person name="Hauser L."/>
            <person name="Chang Y.J."/>
            <person name="Jeffries C.D."/>
            <person name="Munk C."/>
            <person name="Kiss H."/>
            <person name="Chain P."/>
            <person name="Han C."/>
            <person name="Brettin T."/>
            <person name="Detter J.C."/>
            <person name="Schuler E."/>
            <person name="Goker M."/>
            <person name="Rohde M."/>
            <person name="Bristow J."/>
            <person name="Eisen J.A."/>
            <person name="Markowitz V."/>
            <person name="Hugenholtz P."/>
            <person name="Kyrpides N.C."/>
            <person name="Klenk H.P."/>
        </authorList>
    </citation>
    <scope>NUCLEOTIDE SEQUENCE [LARGE SCALE GENOMIC DNA]</scope>
    <source>
        <strain evidence="3">ATCC 49802 / DSM 20745 / S 6022</strain>
    </source>
</reference>
<keyword evidence="3" id="KW-1185">Reference proteome</keyword>
<organism evidence="2 3">
    <name type="scientific">Sphaerobacter thermophilus (strain ATCC 49802 / DSM 20745 / KCCM 41009 / NCIMB 13125 / S 6022)</name>
    <dbReference type="NCBI Taxonomy" id="479434"/>
    <lineage>
        <taxon>Bacteria</taxon>
        <taxon>Pseudomonadati</taxon>
        <taxon>Thermomicrobiota</taxon>
        <taxon>Thermomicrobia</taxon>
        <taxon>Sphaerobacterales</taxon>
        <taxon>Sphaerobacterineae</taxon>
        <taxon>Sphaerobacteraceae</taxon>
        <taxon>Sphaerobacter</taxon>
    </lineage>
</organism>
<feature type="compositionally biased region" description="Low complexity" evidence="1">
    <location>
        <begin position="1"/>
        <end position="11"/>
    </location>
</feature>
<feature type="region of interest" description="Disordered" evidence="1">
    <location>
        <begin position="1"/>
        <end position="79"/>
    </location>
</feature>
<reference evidence="3" key="1">
    <citation type="submission" date="2009-11" db="EMBL/GenBank/DDBJ databases">
        <title>The complete chromosome 1 of Sphaerobacter thermophilus DSM 20745.</title>
        <authorList>
            <person name="Lucas S."/>
            <person name="Copeland A."/>
            <person name="Lapidus A."/>
            <person name="Glavina del Rio T."/>
            <person name="Dalin E."/>
            <person name="Tice H."/>
            <person name="Bruce D."/>
            <person name="Goodwin L."/>
            <person name="Pitluck S."/>
            <person name="Kyrpides N."/>
            <person name="Mavromatis K."/>
            <person name="Ivanova N."/>
            <person name="Mikhailova N."/>
            <person name="LaButti K.M."/>
            <person name="Clum A."/>
            <person name="Sun H.I."/>
            <person name="Brettin T."/>
            <person name="Detter J.C."/>
            <person name="Han C."/>
            <person name="Larimer F."/>
            <person name="Land M."/>
            <person name="Hauser L."/>
            <person name="Markowitz V."/>
            <person name="Cheng J.F."/>
            <person name="Hugenholtz P."/>
            <person name="Woyke T."/>
            <person name="Wu D."/>
            <person name="Steenblock K."/>
            <person name="Schneider S."/>
            <person name="Pukall R."/>
            <person name="Goeker M."/>
            <person name="Klenk H.P."/>
            <person name="Eisen J.A."/>
        </authorList>
    </citation>
    <scope>NUCLEOTIDE SEQUENCE [LARGE SCALE GENOMIC DNA]</scope>
    <source>
        <strain evidence="3">ATCC 49802 / DSM 20745 / S 6022</strain>
    </source>
</reference>
<dbReference type="AlphaFoldDB" id="D1C794"/>
<dbReference type="EMBL" id="CP001823">
    <property type="protein sequence ID" value="ACZ39740.1"/>
    <property type="molecule type" value="Genomic_DNA"/>
</dbReference>
<proteinExistence type="predicted"/>
<evidence type="ECO:0000313" key="2">
    <source>
        <dbReference type="EMBL" id="ACZ39740.1"/>
    </source>
</evidence>
<evidence type="ECO:0000256" key="1">
    <source>
        <dbReference type="SAM" id="MobiDB-lite"/>
    </source>
</evidence>
<dbReference type="InParanoid" id="D1C794"/>
<gene>
    <name evidence="2" type="ordered locus">Sthe_2319</name>
</gene>
<sequence>MTKPLAFSLASSRRRSRRLLRRHREQLPHPQRRPDAPLGSDPASEELDGLARVPADGDATLDAPPALDLTPPPSADVQA</sequence>
<feature type="compositionally biased region" description="Basic residues" evidence="1">
    <location>
        <begin position="12"/>
        <end position="24"/>
    </location>
</feature>
<dbReference type="KEGG" id="sti:Sthe_2319"/>
<feature type="compositionally biased region" description="Low complexity" evidence="1">
    <location>
        <begin position="54"/>
        <end position="69"/>
    </location>
</feature>
<accession>D1C794</accession>
<name>D1C794_SPHTD</name>
<protein>
    <submittedName>
        <fullName evidence="2">Uncharacterized protein</fullName>
    </submittedName>
</protein>
<evidence type="ECO:0000313" key="3">
    <source>
        <dbReference type="Proteomes" id="UP000002027"/>
    </source>
</evidence>